<sequence length="108" mass="11983">MNQNIQQLAEEVAKANDAFYAKYQHVDTLMGIMDKTLRQQGISADAITIDCVALDKKIVLLVHDNQPEVVDVALGNKAGEIFSSSKYEREQLDLATILAIMQTNFINA</sequence>
<dbReference type="EMBL" id="BAAAFA010000008">
    <property type="protein sequence ID" value="GAA0819979.1"/>
    <property type="molecule type" value="Genomic_DNA"/>
</dbReference>
<gene>
    <name evidence="1" type="ORF">GCM10009111_24750</name>
</gene>
<keyword evidence="2" id="KW-1185">Reference proteome</keyword>
<organism evidence="1 2">
    <name type="scientific">Colwellia asteriadis</name>
    <dbReference type="NCBI Taxonomy" id="517723"/>
    <lineage>
        <taxon>Bacteria</taxon>
        <taxon>Pseudomonadati</taxon>
        <taxon>Pseudomonadota</taxon>
        <taxon>Gammaproteobacteria</taxon>
        <taxon>Alteromonadales</taxon>
        <taxon>Colwelliaceae</taxon>
        <taxon>Colwellia</taxon>
    </lineage>
</organism>
<protein>
    <submittedName>
        <fullName evidence="1">Uncharacterized protein</fullName>
    </submittedName>
</protein>
<reference evidence="1 2" key="1">
    <citation type="journal article" date="2019" name="Int. J. Syst. Evol. Microbiol.">
        <title>The Global Catalogue of Microorganisms (GCM) 10K type strain sequencing project: providing services to taxonomists for standard genome sequencing and annotation.</title>
        <authorList>
            <consortium name="The Broad Institute Genomics Platform"/>
            <consortium name="The Broad Institute Genome Sequencing Center for Infectious Disease"/>
            <person name="Wu L."/>
            <person name="Ma J."/>
        </authorList>
    </citation>
    <scope>NUCLEOTIDE SEQUENCE [LARGE SCALE GENOMIC DNA]</scope>
    <source>
        <strain evidence="1 2">JCM 15608</strain>
    </source>
</reference>
<comment type="caution">
    <text evidence="1">The sequence shown here is derived from an EMBL/GenBank/DDBJ whole genome shotgun (WGS) entry which is preliminary data.</text>
</comment>
<proteinExistence type="predicted"/>
<evidence type="ECO:0000313" key="2">
    <source>
        <dbReference type="Proteomes" id="UP001500021"/>
    </source>
</evidence>
<name>A0ABN1L9E0_9GAMM</name>
<dbReference type="RefSeq" id="WP_343817821.1">
    <property type="nucleotide sequence ID" value="NZ_BAAAFA010000008.1"/>
</dbReference>
<evidence type="ECO:0000313" key="1">
    <source>
        <dbReference type="EMBL" id="GAA0819979.1"/>
    </source>
</evidence>
<accession>A0ABN1L9E0</accession>
<dbReference type="Proteomes" id="UP001500021">
    <property type="component" value="Unassembled WGS sequence"/>
</dbReference>